<dbReference type="Proteomes" id="UP000006281">
    <property type="component" value="Chromosome"/>
</dbReference>
<dbReference type="PROSITE" id="PS51257">
    <property type="entry name" value="PROKAR_LIPOPROTEIN"/>
    <property type="match status" value="1"/>
</dbReference>
<organism evidence="4 5">
    <name type="scientific">Saccharothrix espanaensis (strain ATCC 51144 / DSM 44229 / JCM 9112 / NBRC 15066 / NRRL 15764)</name>
    <dbReference type="NCBI Taxonomy" id="1179773"/>
    <lineage>
        <taxon>Bacteria</taxon>
        <taxon>Bacillati</taxon>
        <taxon>Actinomycetota</taxon>
        <taxon>Actinomycetes</taxon>
        <taxon>Pseudonocardiales</taxon>
        <taxon>Pseudonocardiaceae</taxon>
        <taxon>Saccharothrix</taxon>
    </lineage>
</organism>
<name>K0JVB7_SACES</name>
<dbReference type="AlphaFoldDB" id="K0JVB7"/>
<dbReference type="EMBL" id="HE804045">
    <property type="protein sequence ID" value="CCH29931.1"/>
    <property type="molecule type" value="Genomic_DNA"/>
</dbReference>
<gene>
    <name evidence="4" type="ordered locus">BN6_26180</name>
</gene>
<comment type="similarity">
    <text evidence="1">Belongs to the bacterial solute-binding protein 1 family.</text>
</comment>
<sequence>MIQRAQKDPPKDPPKYARTPPLLAVVLLLAVVACGGGDPVPADRVTLTWWDYLDHSPMADQAVGQLVKRYQDAHPEVEIRRTAIPRADFDAKLAQAVAAGTFPDIAAVDVAALPRLAGQDVLADLTPRYSSWDVKDRFLEPVRASVRYQDKFYGVPLRTSTTALLYNRDLFAAGGVADPPRTWEELRATAQALTVSGQWGLCFAANGGAATANFLPLLWQAGGDVTDVGADPGVRALSFVDGLVNVDRSAPPDVLRWNDSDVEREFAAGRCAMMVNGPWSAPALNSAGLDWGAAPLPTGAAGGGSLLGGEAWVLGRAGRHADRAWDVLRWLAEERDNATEFGAALNALPNRSDTVDDLAWRWDPNVPAFIGQLAGARVVYGPRYPEVSAAISTMVRQVLGRERPAAQAAQDGRAALEPLLR</sequence>
<dbReference type="PANTHER" id="PTHR30061:SF50">
    <property type="entry name" value="MALTOSE_MALTODEXTRIN-BINDING PERIPLASMIC PROTEIN"/>
    <property type="match status" value="1"/>
</dbReference>
<dbReference type="GO" id="GO:0055052">
    <property type="term" value="C:ATP-binding cassette (ABC) transporter complex, substrate-binding subunit-containing"/>
    <property type="evidence" value="ECO:0007669"/>
    <property type="project" value="TreeGrafter"/>
</dbReference>
<dbReference type="Gene3D" id="3.40.190.10">
    <property type="entry name" value="Periplasmic binding protein-like II"/>
    <property type="match status" value="2"/>
</dbReference>
<dbReference type="BioCyc" id="SESP1179773:BN6_RS12700-MONOMER"/>
<dbReference type="CDD" id="cd13585">
    <property type="entry name" value="PBP2_TMBP_like"/>
    <property type="match status" value="1"/>
</dbReference>
<dbReference type="InterPro" id="IPR006059">
    <property type="entry name" value="SBP"/>
</dbReference>
<dbReference type="SUPFAM" id="SSF53850">
    <property type="entry name" value="Periplasmic binding protein-like II"/>
    <property type="match status" value="1"/>
</dbReference>
<keyword evidence="2" id="KW-0813">Transport</keyword>
<evidence type="ECO:0000313" key="4">
    <source>
        <dbReference type="EMBL" id="CCH29931.1"/>
    </source>
</evidence>
<protein>
    <submittedName>
        <fullName evidence="4">ABC-type transporter, substrate-binding lipoprotein, family 1</fullName>
    </submittedName>
</protein>
<evidence type="ECO:0000313" key="5">
    <source>
        <dbReference type="Proteomes" id="UP000006281"/>
    </source>
</evidence>
<dbReference type="Pfam" id="PF13416">
    <property type="entry name" value="SBP_bac_8"/>
    <property type="match status" value="1"/>
</dbReference>
<dbReference type="GO" id="GO:0015768">
    <property type="term" value="P:maltose transport"/>
    <property type="evidence" value="ECO:0007669"/>
    <property type="project" value="TreeGrafter"/>
</dbReference>
<dbReference type="KEGG" id="sesp:BN6_26180"/>
<evidence type="ECO:0000256" key="3">
    <source>
        <dbReference type="ARBA" id="ARBA00022729"/>
    </source>
</evidence>
<dbReference type="GO" id="GO:1901982">
    <property type="term" value="F:maltose binding"/>
    <property type="evidence" value="ECO:0007669"/>
    <property type="project" value="TreeGrafter"/>
</dbReference>
<keyword evidence="5" id="KW-1185">Reference proteome</keyword>
<keyword evidence="4" id="KW-0449">Lipoprotein</keyword>
<evidence type="ECO:0000256" key="2">
    <source>
        <dbReference type="ARBA" id="ARBA00022448"/>
    </source>
</evidence>
<dbReference type="HOGENOM" id="CLU_031285_10_1_11"/>
<dbReference type="PATRIC" id="fig|1179773.3.peg.2616"/>
<keyword evidence="3" id="KW-0732">Signal</keyword>
<dbReference type="PANTHER" id="PTHR30061">
    <property type="entry name" value="MALTOSE-BINDING PERIPLASMIC PROTEIN"/>
    <property type="match status" value="1"/>
</dbReference>
<dbReference type="RefSeq" id="WP_015100043.1">
    <property type="nucleotide sequence ID" value="NC_019673.1"/>
</dbReference>
<dbReference type="GO" id="GO:0042956">
    <property type="term" value="P:maltodextrin transmembrane transport"/>
    <property type="evidence" value="ECO:0007669"/>
    <property type="project" value="TreeGrafter"/>
</dbReference>
<evidence type="ECO:0000256" key="1">
    <source>
        <dbReference type="ARBA" id="ARBA00008520"/>
    </source>
</evidence>
<accession>K0JVB7</accession>
<dbReference type="eggNOG" id="COG1653">
    <property type="taxonomic scope" value="Bacteria"/>
</dbReference>
<proteinExistence type="inferred from homology"/>
<dbReference type="STRING" id="1179773.BN6_26180"/>
<dbReference type="OrthoDB" id="9780991at2"/>
<reference evidence="4 5" key="1">
    <citation type="journal article" date="2012" name="BMC Genomics">
        <title>Complete genome sequence of Saccharothrix espanaensis DSM 44229T and comparison to the other completely sequenced Pseudonocardiaceae.</title>
        <authorList>
            <person name="Strobel T."/>
            <person name="Al-Dilaimi A."/>
            <person name="Blom J."/>
            <person name="Gessner A."/>
            <person name="Kalinowski J."/>
            <person name="Luzhetska M."/>
            <person name="Puhler A."/>
            <person name="Szczepanowski R."/>
            <person name="Bechthold A."/>
            <person name="Ruckert C."/>
        </authorList>
    </citation>
    <scope>NUCLEOTIDE SEQUENCE [LARGE SCALE GENOMIC DNA]</scope>
    <source>
        <strain evidence="5">ATCC 51144 / DSM 44229 / JCM 9112 / NBRC 15066 / NRRL 15764</strain>
    </source>
</reference>